<dbReference type="PROSITE" id="PS50041">
    <property type="entry name" value="C_TYPE_LECTIN_2"/>
    <property type="match status" value="1"/>
</dbReference>
<dbReference type="Proteomes" id="UP000549394">
    <property type="component" value="Unassembled WGS sequence"/>
</dbReference>
<dbReference type="InterPro" id="IPR001304">
    <property type="entry name" value="C-type_lectin-like"/>
</dbReference>
<feature type="transmembrane region" description="Helical" evidence="2">
    <location>
        <begin position="332"/>
        <end position="358"/>
    </location>
</feature>
<evidence type="ECO:0000313" key="5">
    <source>
        <dbReference type="Proteomes" id="UP000549394"/>
    </source>
</evidence>
<keyword evidence="2" id="KW-1133">Transmembrane helix</keyword>
<evidence type="ECO:0000259" key="3">
    <source>
        <dbReference type="PROSITE" id="PS50041"/>
    </source>
</evidence>
<dbReference type="AlphaFoldDB" id="A0A7I8W966"/>
<comment type="caution">
    <text evidence="4">The sequence shown here is derived from an EMBL/GenBank/DDBJ whole genome shotgun (WGS) entry which is preliminary data.</text>
</comment>
<dbReference type="CDD" id="cd00037">
    <property type="entry name" value="CLECT"/>
    <property type="match status" value="1"/>
</dbReference>
<feature type="region of interest" description="Disordered" evidence="1">
    <location>
        <begin position="389"/>
        <end position="441"/>
    </location>
</feature>
<feature type="compositionally biased region" description="Basic and acidic residues" evidence="1">
    <location>
        <begin position="425"/>
        <end position="434"/>
    </location>
</feature>
<dbReference type="InterPro" id="IPR016187">
    <property type="entry name" value="CTDL_fold"/>
</dbReference>
<gene>
    <name evidence="4" type="ORF">DGYR_LOCUS12153</name>
</gene>
<keyword evidence="2" id="KW-0472">Membrane</keyword>
<feature type="compositionally biased region" description="Acidic residues" evidence="1">
    <location>
        <begin position="396"/>
        <end position="409"/>
    </location>
</feature>
<evidence type="ECO:0000256" key="2">
    <source>
        <dbReference type="SAM" id="Phobius"/>
    </source>
</evidence>
<dbReference type="SUPFAM" id="SSF56436">
    <property type="entry name" value="C-type lectin-like"/>
    <property type="match status" value="1"/>
</dbReference>
<dbReference type="Gene3D" id="3.10.100.10">
    <property type="entry name" value="Mannose-Binding Protein A, subunit A"/>
    <property type="match status" value="1"/>
</dbReference>
<name>A0A7I8W966_9ANNE</name>
<dbReference type="EMBL" id="CAJFCJ010000022">
    <property type="protein sequence ID" value="CAD5124640.1"/>
    <property type="molecule type" value="Genomic_DNA"/>
</dbReference>
<reference evidence="4 5" key="1">
    <citation type="submission" date="2020-08" db="EMBL/GenBank/DDBJ databases">
        <authorList>
            <person name="Hejnol A."/>
        </authorList>
    </citation>
    <scope>NUCLEOTIDE SEQUENCE [LARGE SCALE GENOMIC DNA]</scope>
</reference>
<evidence type="ECO:0000256" key="1">
    <source>
        <dbReference type="SAM" id="MobiDB-lite"/>
    </source>
</evidence>
<accession>A0A7I8W966</accession>
<sequence>MKIDTISQNFCDTKECTRDDMTVEECQRQGGSLVHLDGLKYCYKIVTKIPSSCNNQRDFCANLGKEWSKSIVAEFCHQPHGELLKNLSSFGGSFWTNIVADDQNSIWTNWSMFLLAEGTKKLFQQGCYGDSSIISDLDVRSPLISLYINEKSCSEICSKYPVSSNGRVTDPQLINARLNVEMDRIAEETVIILSIPITIVAGFYYHDTPVDWYEANYRCLSSNSRLPSFINCNEKAKVKNVLPSNTEIWIDAVKQKWKCKCQSDYYVGGQCEWDVCQPEIDNFKKCVILENGKCKTAECTELNNILCLVEICDPNSLICSYERKNKDQKSSYFQTAIALIVILAFIAISLTTLFILYYRAARGLWTWKFLSRLTRKLGDSQVSSIHFDIKKSKEQEEGEEGEEGEEVEEEQGKERNDDDEEEEGEIGRGKERKNIKAPSVN</sequence>
<organism evidence="4 5">
    <name type="scientific">Dimorphilus gyrociliatus</name>
    <dbReference type="NCBI Taxonomy" id="2664684"/>
    <lineage>
        <taxon>Eukaryota</taxon>
        <taxon>Metazoa</taxon>
        <taxon>Spiralia</taxon>
        <taxon>Lophotrochozoa</taxon>
        <taxon>Annelida</taxon>
        <taxon>Polychaeta</taxon>
        <taxon>Polychaeta incertae sedis</taxon>
        <taxon>Dinophilidae</taxon>
        <taxon>Dimorphilus</taxon>
    </lineage>
</organism>
<dbReference type="InterPro" id="IPR016186">
    <property type="entry name" value="C-type_lectin-like/link_sf"/>
</dbReference>
<keyword evidence="2" id="KW-0812">Transmembrane</keyword>
<evidence type="ECO:0000313" key="4">
    <source>
        <dbReference type="EMBL" id="CAD5124640.1"/>
    </source>
</evidence>
<keyword evidence="5" id="KW-1185">Reference proteome</keyword>
<protein>
    <submittedName>
        <fullName evidence="4">DgyrCDS12908</fullName>
    </submittedName>
</protein>
<proteinExistence type="predicted"/>
<feature type="domain" description="C-type lectin" evidence="3">
    <location>
        <begin position="203"/>
        <end position="308"/>
    </location>
</feature>